<dbReference type="GO" id="GO:0046983">
    <property type="term" value="F:protein dimerization activity"/>
    <property type="evidence" value="ECO:0007669"/>
    <property type="project" value="InterPro"/>
</dbReference>
<gene>
    <name evidence="2" type="ORF">DMN91_008409</name>
</gene>
<dbReference type="InterPro" id="IPR012337">
    <property type="entry name" value="RNaseH-like_sf"/>
</dbReference>
<dbReference type="AlphaFoldDB" id="A0A3L8DHC8"/>
<dbReference type="EMBL" id="QOIP01000008">
    <property type="protein sequence ID" value="RLU19850.1"/>
    <property type="molecule type" value="Genomic_DNA"/>
</dbReference>
<reference evidence="2" key="1">
    <citation type="journal article" date="2018" name="Genome Res.">
        <title>The genomic architecture and molecular evolution of ant odorant receptors.</title>
        <authorList>
            <person name="McKenzie S.K."/>
            <person name="Kronauer D.J.C."/>
        </authorList>
    </citation>
    <scope>NUCLEOTIDE SEQUENCE [LARGE SCALE GENOMIC DNA]</scope>
    <source>
        <strain evidence="2">Clonal line C1</strain>
    </source>
</reference>
<feature type="domain" description="HAT C-terminal dimerisation" evidence="1">
    <location>
        <begin position="329"/>
        <end position="404"/>
    </location>
</feature>
<name>A0A3L8DHC8_OOCBI</name>
<dbReference type="Pfam" id="PF05699">
    <property type="entry name" value="Dimer_Tnp_hAT"/>
    <property type="match status" value="1"/>
</dbReference>
<sequence>MAVYVRYLWNNEFKEELLTLLPLHDRTTGEILFTNFQKFMESNNLSFDNILSITTDSAPAMTGKVNGFVTLTKNRNSKIIALHCIIHQAVLCSKLSDNLKNVMTVVMKIVNYLRSHSALQHRLLRAFLQECESEYIELLVHNDVRCLSKGNVLNRLICLLPEIRSFLESRNTKTANEYFQFLSNIENVSKICFLGDVFSHFNELNKYLQGKNKVLCDMWEIIKAFQRKLQLFENDLNSKELLHFPSLKVHIEGNPDEDIGMDIFVKFLQEVQIEFSSRFSEFSQISNLLTALKNPFSVEPNGNWVTQAMHLFGGYVDKARLQLEIIELQENSVLKESYQASQIIKFWTDILPNETYPNLRKIGSFVLTMFGSTYVCEATFSKMNYVKNKFRNRLTDHHLEDCLIAATTSYNLEFTKLAKAANRNSHISVIYGISMHGISY</sequence>
<evidence type="ECO:0000259" key="1">
    <source>
        <dbReference type="Pfam" id="PF05699"/>
    </source>
</evidence>
<dbReference type="SUPFAM" id="SSF53098">
    <property type="entry name" value="Ribonuclease H-like"/>
    <property type="match status" value="1"/>
</dbReference>
<dbReference type="InterPro" id="IPR008906">
    <property type="entry name" value="HATC_C_dom"/>
</dbReference>
<comment type="caution">
    <text evidence="2">The sequence shown here is derived from an EMBL/GenBank/DDBJ whole genome shotgun (WGS) entry which is preliminary data.</text>
</comment>
<reference evidence="2" key="2">
    <citation type="submission" date="2018-07" db="EMBL/GenBank/DDBJ databases">
        <authorList>
            <person name="Mckenzie S.K."/>
            <person name="Kronauer D.J.C."/>
        </authorList>
    </citation>
    <scope>NUCLEOTIDE SEQUENCE</scope>
    <source>
        <strain evidence="2">Clonal line C1</strain>
    </source>
</reference>
<dbReference type="PANTHER" id="PTHR45913:SF21">
    <property type="entry name" value="DUF4371 DOMAIN-CONTAINING PROTEIN"/>
    <property type="match status" value="1"/>
</dbReference>
<accession>A0A3L8DHC8</accession>
<dbReference type="PANTHER" id="PTHR45913">
    <property type="entry name" value="EPM2A-INTERACTING PROTEIN 1"/>
    <property type="match status" value="1"/>
</dbReference>
<dbReference type="Proteomes" id="UP000279307">
    <property type="component" value="Chromosome 8"/>
</dbReference>
<protein>
    <recommendedName>
        <fullName evidence="1">HAT C-terminal dimerisation domain-containing protein</fullName>
    </recommendedName>
</protein>
<proteinExistence type="predicted"/>
<evidence type="ECO:0000313" key="2">
    <source>
        <dbReference type="EMBL" id="RLU19850.1"/>
    </source>
</evidence>
<dbReference type="OrthoDB" id="7701213at2759"/>
<organism evidence="2">
    <name type="scientific">Ooceraea biroi</name>
    <name type="common">Clonal raider ant</name>
    <name type="synonym">Cerapachys biroi</name>
    <dbReference type="NCBI Taxonomy" id="2015173"/>
    <lineage>
        <taxon>Eukaryota</taxon>
        <taxon>Metazoa</taxon>
        <taxon>Ecdysozoa</taxon>
        <taxon>Arthropoda</taxon>
        <taxon>Hexapoda</taxon>
        <taxon>Insecta</taxon>
        <taxon>Pterygota</taxon>
        <taxon>Neoptera</taxon>
        <taxon>Endopterygota</taxon>
        <taxon>Hymenoptera</taxon>
        <taxon>Apocrita</taxon>
        <taxon>Aculeata</taxon>
        <taxon>Formicoidea</taxon>
        <taxon>Formicidae</taxon>
        <taxon>Dorylinae</taxon>
        <taxon>Ooceraea</taxon>
    </lineage>
</organism>